<name>A0A9P6DXQ9_9AGAM</name>
<protein>
    <submittedName>
        <fullName evidence="1">Uncharacterized protein</fullName>
    </submittedName>
</protein>
<accession>A0A9P6DXQ9</accession>
<dbReference type="EMBL" id="MU128953">
    <property type="protein sequence ID" value="KAF9515124.1"/>
    <property type="molecule type" value="Genomic_DNA"/>
</dbReference>
<gene>
    <name evidence="1" type="ORF">BS47DRAFT_1342282</name>
</gene>
<comment type="caution">
    <text evidence="1">The sequence shown here is derived from an EMBL/GenBank/DDBJ whole genome shotgun (WGS) entry which is preliminary data.</text>
</comment>
<organism evidence="1 2">
    <name type="scientific">Hydnum rufescens UP504</name>
    <dbReference type="NCBI Taxonomy" id="1448309"/>
    <lineage>
        <taxon>Eukaryota</taxon>
        <taxon>Fungi</taxon>
        <taxon>Dikarya</taxon>
        <taxon>Basidiomycota</taxon>
        <taxon>Agaricomycotina</taxon>
        <taxon>Agaricomycetes</taxon>
        <taxon>Cantharellales</taxon>
        <taxon>Hydnaceae</taxon>
        <taxon>Hydnum</taxon>
    </lineage>
</organism>
<dbReference type="Proteomes" id="UP000886523">
    <property type="component" value="Unassembled WGS sequence"/>
</dbReference>
<reference evidence="1" key="1">
    <citation type="journal article" date="2020" name="Nat. Commun.">
        <title>Large-scale genome sequencing of mycorrhizal fungi provides insights into the early evolution of symbiotic traits.</title>
        <authorList>
            <person name="Miyauchi S."/>
            <person name="Kiss E."/>
            <person name="Kuo A."/>
            <person name="Drula E."/>
            <person name="Kohler A."/>
            <person name="Sanchez-Garcia M."/>
            <person name="Morin E."/>
            <person name="Andreopoulos B."/>
            <person name="Barry K.W."/>
            <person name="Bonito G."/>
            <person name="Buee M."/>
            <person name="Carver A."/>
            <person name="Chen C."/>
            <person name="Cichocki N."/>
            <person name="Clum A."/>
            <person name="Culley D."/>
            <person name="Crous P.W."/>
            <person name="Fauchery L."/>
            <person name="Girlanda M."/>
            <person name="Hayes R.D."/>
            <person name="Keri Z."/>
            <person name="LaButti K."/>
            <person name="Lipzen A."/>
            <person name="Lombard V."/>
            <person name="Magnuson J."/>
            <person name="Maillard F."/>
            <person name="Murat C."/>
            <person name="Nolan M."/>
            <person name="Ohm R.A."/>
            <person name="Pangilinan J."/>
            <person name="Pereira M.F."/>
            <person name="Perotto S."/>
            <person name="Peter M."/>
            <person name="Pfister S."/>
            <person name="Riley R."/>
            <person name="Sitrit Y."/>
            <person name="Stielow J.B."/>
            <person name="Szollosi G."/>
            <person name="Zifcakova L."/>
            <person name="Stursova M."/>
            <person name="Spatafora J.W."/>
            <person name="Tedersoo L."/>
            <person name="Vaario L.M."/>
            <person name="Yamada A."/>
            <person name="Yan M."/>
            <person name="Wang P."/>
            <person name="Xu J."/>
            <person name="Bruns T."/>
            <person name="Baldrian P."/>
            <person name="Vilgalys R."/>
            <person name="Dunand C."/>
            <person name="Henrissat B."/>
            <person name="Grigoriev I.V."/>
            <person name="Hibbett D."/>
            <person name="Nagy L.G."/>
            <person name="Martin F.M."/>
        </authorList>
    </citation>
    <scope>NUCLEOTIDE SEQUENCE</scope>
    <source>
        <strain evidence="1">UP504</strain>
    </source>
</reference>
<dbReference type="OrthoDB" id="3067647at2759"/>
<proteinExistence type="predicted"/>
<sequence length="144" mass="15526">HHLVAASNQIALIPNAPANAVQLQLAQILQELGHMNGRLGHVEVLLAQVDLGFRAFRTRIQNLLPMRLRNATASLNALLTYPANVQVPAQAQTKASLIQLAAVNCQIVAHILHLPPLPADTLVVDRRQQIADYLGCGILVPAHA</sequence>
<feature type="non-terminal residue" evidence="1">
    <location>
        <position position="1"/>
    </location>
</feature>
<evidence type="ECO:0000313" key="2">
    <source>
        <dbReference type="Proteomes" id="UP000886523"/>
    </source>
</evidence>
<evidence type="ECO:0000313" key="1">
    <source>
        <dbReference type="EMBL" id="KAF9515124.1"/>
    </source>
</evidence>
<keyword evidence="2" id="KW-1185">Reference proteome</keyword>
<dbReference type="AlphaFoldDB" id="A0A9P6DXQ9"/>